<dbReference type="SUPFAM" id="SSF47203">
    <property type="entry name" value="Acyl-CoA dehydrogenase C-terminal domain-like"/>
    <property type="match status" value="2"/>
</dbReference>
<dbReference type="InterPro" id="IPR012258">
    <property type="entry name" value="Acyl-CoA_oxidase"/>
</dbReference>
<dbReference type="InterPro" id="IPR029320">
    <property type="entry name" value="Acyl-CoA_ox_N"/>
</dbReference>
<protein>
    <recommendedName>
        <fullName evidence="11">Acyl-coenzyme A oxidase</fullName>
    </recommendedName>
</protein>
<evidence type="ECO:0000313" key="18">
    <source>
        <dbReference type="EnsemblProtists" id="PYU1_T006790"/>
    </source>
</evidence>
<keyword evidence="7" id="KW-0276">Fatty acid metabolism</keyword>
<comment type="similarity">
    <text evidence="4 11">Belongs to the acyl-CoA oxidase family.</text>
</comment>
<feature type="domain" description="Acyl-CoA oxidase C-alpha1" evidence="17">
    <location>
        <begin position="284"/>
        <end position="451"/>
    </location>
</feature>
<dbReference type="PIRSF" id="PIRSF000168">
    <property type="entry name" value="Acyl-CoA_oxidase"/>
    <property type="match status" value="1"/>
</dbReference>
<dbReference type="EnsemblProtists" id="PYU1_T006790">
    <property type="protein sequence ID" value="PYU1_T006790"/>
    <property type="gene ID" value="PYU1_G006776"/>
</dbReference>
<dbReference type="GO" id="GO:0005504">
    <property type="term" value="F:fatty acid binding"/>
    <property type="evidence" value="ECO:0007669"/>
    <property type="project" value="TreeGrafter"/>
</dbReference>
<dbReference type="PANTHER" id="PTHR10909:SF250">
    <property type="entry name" value="PEROXISOMAL ACYL-COENZYME A OXIDASE 1"/>
    <property type="match status" value="1"/>
</dbReference>
<comment type="subcellular location">
    <subcellularLocation>
        <location evidence="3">Peroxisome</location>
    </subcellularLocation>
</comment>
<keyword evidence="6 11" id="KW-0274">FAD</keyword>
<dbReference type="Proteomes" id="UP000019132">
    <property type="component" value="Unassembled WGS sequence"/>
</dbReference>
<evidence type="ECO:0000256" key="5">
    <source>
        <dbReference type="ARBA" id="ARBA00022630"/>
    </source>
</evidence>
<dbReference type="Gene3D" id="1.10.540.10">
    <property type="entry name" value="Acyl-CoA dehydrogenase/oxidase, N-terminal domain"/>
    <property type="match status" value="1"/>
</dbReference>
<dbReference type="FunFam" id="1.20.140.10:FF:000013">
    <property type="entry name" value="Acyl-coenzyme A oxidase"/>
    <property type="match status" value="1"/>
</dbReference>
<comment type="catalytic activity">
    <reaction evidence="1">
        <text>a 2,3-saturated acyl-CoA + O2 = a (2E)-enoyl-CoA + H2O2</text>
        <dbReference type="Rhea" id="RHEA:38959"/>
        <dbReference type="ChEBI" id="CHEBI:15379"/>
        <dbReference type="ChEBI" id="CHEBI:16240"/>
        <dbReference type="ChEBI" id="CHEBI:58856"/>
        <dbReference type="ChEBI" id="CHEBI:65111"/>
        <dbReference type="EC" id="1.3.3.6"/>
    </reaction>
</comment>
<dbReference type="InterPro" id="IPR036250">
    <property type="entry name" value="AcylCo_DH-like_C"/>
</dbReference>
<dbReference type="EMBL" id="GL376635">
    <property type="status" value="NOT_ANNOTATED_CDS"/>
    <property type="molecule type" value="Genomic_DNA"/>
</dbReference>
<evidence type="ECO:0000259" key="14">
    <source>
        <dbReference type="Pfam" id="PF01756"/>
    </source>
</evidence>
<evidence type="ECO:0000256" key="4">
    <source>
        <dbReference type="ARBA" id="ARBA00006288"/>
    </source>
</evidence>
<reference evidence="19" key="1">
    <citation type="journal article" date="2010" name="Genome Biol.">
        <title>Genome sequence of the necrotrophic plant pathogen Pythium ultimum reveals original pathogenicity mechanisms and effector repertoire.</title>
        <authorList>
            <person name="Levesque C.A."/>
            <person name="Brouwer H."/>
            <person name="Cano L."/>
            <person name="Hamilton J.P."/>
            <person name="Holt C."/>
            <person name="Huitema E."/>
            <person name="Raffaele S."/>
            <person name="Robideau G.P."/>
            <person name="Thines M."/>
            <person name="Win J."/>
            <person name="Zerillo M.M."/>
            <person name="Beakes G.W."/>
            <person name="Boore J.L."/>
            <person name="Busam D."/>
            <person name="Dumas B."/>
            <person name="Ferriera S."/>
            <person name="Fuerstenberg S.I."/>
            <person name="Gachon C.M."/>
            <person name="Gaulin E."/>
            <person name="Govers F."/>
            <person name="Grenville-Briggs L."/>
            <person name="Horner N."/>
            <person name="Hostetler J."/>
            <person name="Jiang R.H."/>
            <person name="Johnson J."/>
            <person name="Krajaejun T."/>
            <person name="Lin H."/>
            <person name="Meijer H.J."/>
            <person name="Moore B."/>
            <person name="Morris P."/>
            <person name="Phuntmart V."/>
            <person name="Puiu D."/>
            <person name="Shetty J."/>
            <person name="Stajich J.E."/>
            <person name="Tripathy S."/>
            <person name="Wawra S."/>
            <person name="van West P."/>
            <person name="Whitty B.R."/>
            <person name="Coutinho P.M."/>
            <person name="Henrissat B."/>
            <person name="Martin F."/>
            <person name="Thomas P.D."/>
            <person name="Tyler B.M."/>
            <person name="De Vries R.P."/>
            <person name="Kamoun S."/>
            <person name="Yandell M."/>
            <person name="Tisserat N."/>
            <person name="Buell C.R."/>
        </authorList>
    </citation>
    <scope>NUCLEOTIDE SEQUENCE</scope>
    <source>
        <strain evidence="19">DAOM:BR144</strain>
    </source>
</reference>
<evidence type="ECO:0000256" key="13">
    <source>
        <dbReference type="PIRSR" id="PIRSR000168-2"/>
    </source>
</evidence>
<proteinExistence type="inferred from homology"/>
<dbReference type="Pfam" id="PF22924">
    <property type="entry name" value="ACOX_C_alpha1"/>
    <property type="match status" value="1"/>
</dbReference>
<reference evidence="18" key="3">
    <citation type="submission" date="2015-02" db="UniProtKB">
        <authorList>
            <consortium name="EnsemblProtists"/>
        </authorList>
    </citation>
    <scope>IDENTIFICATION</scope>
    <source>
        <strain evidence="18">DAOM BR144</strain>
    </source>
</reference>
<dbReference type="SUPFAM" id="SSF56645">
    <property type="entry name" value="Acyl-CoA dehydrogenase NM domain-like"/>
    <property type="match status" value="1"/>
</dbReference>
<dbReference type="Gene3D" id="2.40.110.10">
    <property type="entry name" value="Butyryl-CoA Dehydrogenase, subunit A, domain 2"/>
    <property type="match status" value="1"/>
</dbReference>
<dbReference type="FunFam" id="1.10.540.10:FF:000006">
    <property type="entry name" value="Acyl-coenzyme A oxidase"/>
    <property type="match status" value="1"/>
</dbReference>
<dbReference type="InterPro" id="IPR046373">
    <property type="entry name" value="Acyl-CoA_Oxase/DH_mid-dom_sf"/>
</dbReference>
<dbReference type="GO" id="GO:0003997">
    <property type="term" value="F:acyl-CoA oxidase activity"/>
    <property type="evidence" value="ECO:0007669"/>
    <property type="project" value="UniProtKB-EC"/>
</dbReference>
<dbReference type="InterPro" id="IPR037069">
    <property type="entry name" value="AcylCoA_DH/ox_N_sf"/>
</dbReference>
<keyword evidence="9" id="KW-0443">Lipid metabolism</keyword>
<organism evidence="18 19">
    <name type="scientific">Globisporangium ultimum (strain ATCC 200006 / CBS 805.95 / DAOM BR144)</name>
    <name type="common">Pythium ultimum</name>
    <dbReference type="NCBI Taxonomy" id="431595"/>
    <lineage>
        <taxon>Eukaryota</taxon>
        <taxon>Sar</taxon>
        <taxon>Stramenopiles</taxon>
        <taxon>Oomycota</taxon>
        <taxon>Peronosporomycetes</taxon>
        <taxon>Pythiales</taxon>
        <taxon>Pythiaceae</taxon>
        <taxon>Globisporangium</taxon>
    </lineage>
</organism>
<reference evidence="19" key="2">
    <citation type="submission" date="2010-04" db="EMBL/GenBank/DDBJ databases">
        <authorList>
            <person name="Buell R."/>
            <person name="Hamilton J."/>
            <person name="Hostetler J."/>
        </authorList>
    </citation>
    <scope>NUCLEOTIDE SEQUENCE [LARGE SCALE GENOMIC DNA]</scope>
    <source>
        <strain evidence="19">DAOM:BR144</strain>
    </source>
</reference>
<dbReference type="FunFam" id="2.40.110.10:FF:000003">
    <property type="entry name" value="Acyl-coenzyme A oxidase"/>
    <property type="match status" value="1"/>
</dbReference>
<dbReference type="HOGENOM" id="CLU_014629_3_1_1"/>
<dbReference type="eggNOG" id="KOG0136">
    <property type="taxonomic scope" value="Eukaryota"/>
</dbReference>
<dbReference type="GO" id="GO:0005777">
    <property type="term" value="C:peroxisome"/>
    <property type="evidence" value="ECO:0007669"/>
    <property type="project" value="UniProtKB-SubCell"/>
</dbReference>
<dbReference type="GO" id="GO:0055088">
    <property type="term" value="P:lipid homeostasis"/>
    <property type="evidence" value="ECO:0007669"/>
    <property type="project" value="TreeGrafter"/>
</dbReference>
<feature type="domain" description="Acyl-CoA oxidase C-terminal" evidence="14">
    <location>
        <begin position="497"/>
        <end position="670"/>
    </location>
</feature>
<evidence type="ECO:0000256" key="3">
    <source>
        <dbReference type="ARBA" id="ARBA00004275"/>
    </source>
</evidence>
<dbReference type="InterPro" id="IPR055060">
    <property type="entry name" value="ACOX_C_alpha1"/>
</dbReference>
<dbReference type="VEuPathDB" id="FungiDB:PYU1_G006776"/>
<feature type="binding site" evidence="13">
    <location>
        <position position="187"/>
    </location>
    <ligand>
        <name>FAD</name>
        <dbReference type="ChEBI" id="CHEBI:57692"/>
    </ligand>
</feature>
<keyword evidence="19" id="KW-1185">Reference proteome</keyword>
<dbReference type="OMA" id="AHAQYMV"/>
<dbReference type="GO" id="GO:0071949">
    <property type="term" value="F:FAD binding"/>
    <property type="evidence" value="ECO:0007669"/>
    <property type="project" value="InterPro"/>
</dbReference>
<evidence type="ECO:0000256" key="7">
    <source>
        <dbReference type="ARBA" id="ARBA00022832"/>
    </source>
</evidence>
<dbReference type="Pfam" id="PF02770">
    <property type="entry name" value="Acyl-CoA_dh_M"/>
    <property type="match status" value="1"/>
</dbReference>
<feature type="domain" description="Acyl-CoA oxidase/dehydrogenase middle" evidence="15">
    <location>
        <begin position="144"/>
        <end position="254"/>
    </location>
</feature>
<feature type="active site" description="Proton acceptor" evidence="12">
    <location>
        <position position="436"/>
    </location>
</feature>
<dbReference type="STRING" id="431595.K3WP98"/>
<comment type="cofactor">
    <cofactor evidence="2">
        <name>FAD</name>
        <dbReference type="ChEBI" id="CHEBI:57692"/>
    </cofactor>
</comment>
<feature type="binding site" evidence="13">
    <location>
        <position position="148"/>
    </location>
    <ligand>
        <name>FAD</name>
        <dbReference type="ChEBI" id="CHEBI:57692"/>
    </ligand>
</feature>
<dbReference type="Pfam" id="PF14749">
    <property type="entry name" value="Acyl-CoA_ox_N"/>
    <property type="match status" value="1"/>
</dbReference>
<keyword evidence="8" id="KW-0560">Oxidoreductase</keyword>
<evidence type="ECO:0000256" key="10">
    <source>
        <dbReference type="ARBA" id="ARBA00023140"/>
    </source>
</evidence>
<dbReference type="Gene3D" id="1.20.140.10">
    <property type="entry name" value="Butyryl-CoA Dehydrogenase, subunit A, domain 3"/>
    <property type="match status" value="2"/>
</dbReference>
<evidence type="ECO:0000259" key="17">
    <source>
        <dbReference type="Pfam" id="PF22924"/>
    </source>
</evidence>
<dbReference type="InterPro" id="IPR002655">
    <property type="entry name" value="Acyl-CoA_oxidase_C"/>
</dbReference>
<evidence type="ECO:0000256" key="11">
    <source>
        <dbReference type="PIRNR" id="PIRNR000168"/>
    </source>
</evidence>
<dbReference type="AlphaFoldDB" id="K3WP98"/>
<dbReference type="InterPro" id="IPR009100">
    <property type="entry name" value="AcylCoA_DH/oxidase_NM_dom_sf"/>
</dbReference>
<dbReference type="Pfam" id="PF01756">
    <property type="entry name" value="ACOX"/>
    <property type="match status" value="1"/>
</dbReference>
<name>K3WP98_GLOUD</name>
<keyword evidence="10" id="KW-0576">Peroxisome</keyword>
<sequence length="673" mass="74582">MAVELKDLAPLLLRKERASGDLDAAQLAIVTNTLRGGVARNARRKQLEQLVKDDPVLSDRDMVFRNHTERYNFGIKKVATLIKLITKHKLTTQEEIQELRWALGENLPLDLHDGMFVPVIETQATDEQKGKWLQAALDYKILGAYAQTELGHGSNVQGIETTAHFDKATQEFIINSPTLTSRKWWPGALGKTATHAIVYARLFLEGKDVGVHAFMMQLRSLKDHQPLPGIEVGDIGPKVGFNSIDNGYCAFDNVHIPRDHMFMRFVKVLSDGTFVEPQVDKVVYLTMVYVRAYLLQILSIAVGKAATISTRFSAARVQGRKGSGSNAGEFQVLDYQNQQLVLFPLIALSYASNFMSNTMIKMHDSALELLANGEEHLFGEKLAELHGISSGIKAWLADHVSNGIEAARRSCGGHGFTLSSNLNHLFSEIVGSTTYEGTMDVLVQQHARYLLKVLLALQTGKRSTLSPNSSVGFLAQASQYFNPTLRFSAQRPEDLDNLELLIEALKVRATRIVVALAQQMRDSNNDSNACMITMTRASTAHSELLLVSTFAKSVEAFPAGPAKDTVSSLCGLFGASLIVQNLNDFRDHDYFSTAQANLARQQLARLLPIVRRNAVPLTDAWEFSDFDLNSTIGRYDGDIYRALVKRAADEPLNKTQVAESYELYLKPLIQASL</sequence>
<dbReference type="PANTHER" id="PTHR10909">
    <property type="entry name" value="ELECTRON TRANSPORT OXIDOREDUCTASE"/>
    <property type="match status" value="1"/>
</dbReference>
<evidence type="ECO:0000256" key="2">
    <source>
        <dbReference type="ARBA" id="ARBA00001974"/>
    </source>
</evidence>
<dbReference type="FunFam" id="1.20.140.10:FF:000015">
    <property type="entry name" value="Acyl-coenzyme A oxidase"/>
    <property type="match status" value="1"/>
</dbReference>
<evidence type="ECO:0000256" key="1">
    <source>
        <dbReference type="ARBA" id="ARBA00001201"/>
    </source>
</evidence>
<dbReference type="InParanoid" id="K3WP98"/>
<keyword evidence="5 11" id="KW-0285">Flavoprotein</keyword>
<feature type="domain" description="Acyl-coenzyme A oxidase N-terminal" evidence="16">
    <location>
        <begin position="31"/>
        <end position="142"/>
    </location>
</feature>
<evidence type="ECO:0000259" key="16">
    <source>
        <dbReference type="Pfam" id="PF14749"/>
    </source>
</evidence>
<evidence type="ECO:0000256" key="6">
    <source>
        <dbReference type="ARBA" id="ARBA00022827"/>
    </source>
</evidence>
<evidence type="ECO:0000256" key="8">
    <source>
        <dbReference type="ARBA" id="ARBA00023002"/>
    </source>
</evidence>
<evidence type="ECO:0000313" key="19">
    <source>
        <dbReference type="Proteomes" id="UP000019132"/>
    </source>
</evidence>
<evidence type="ECO:0000259" key="15">
    <source>
        <dbReference type="Pfam" id="PF02770"/>
    </source>
</evidence>
<evidence type="ECO:0000256" key="9">
    <source>
        <dbReference type="ARBA" id="ARBA00023098"/>
    </source>
</evidence>
<dbReference type="InterPro" id="IPR006091">
    <property type="entry name" value="Acyl-CoA_Oxase/DH_mid-dom"/>
</dbReference>
<dbReference type="GO" id="GO:0033540">
    <property type="term" value="P:fatty acid beta-oxidation using acyl-CoA oxidase"/>
    <property type="evidence" value="ECO:0007669"/>
    <property type="project" value="TreeGrafter"/>
</dbReference>
<evidence type="ECO:0000256" key="12">
    <source>
        <dbReference type="PIRSR" id="PIRSR000168-1"/>
    </source>
</evidence>
<accession>K3WP98</accession>